<evidence type="ECO:0000256" key="1">
    <source>
        <dbReference type="SAM" id="SignalP"/>
    </source>
</evidence>
<dbReference type="PROSITE" id="PS51257">
    <property type="entry name" value="PROKAR_LIPOPROTEIN"/>
    <property type="match status" value="1"/>
</dbReference>
<feature type="signal peptide" evidence="1">
    <location>
        <begin position="1"/>
        <end position="25"/>
    </location>
</feature>
<keyword evidence="1" id="KW-0732">Signal</keyword>
<proteinExistence type="predicted"/>
<evidence type="ECO:0000313" key="5">
    <source>
        <dbReference type="Proteomes" id="UP000318661"/>
    </source>
</evidence>
<dbReference type="Proteomes" id="UP000318661">
    <property type="component" value="Unassembled WGS sequence"/>
</dbReference>
<comment type="caution">
    <text evidence="3">The sequence shown here is derived from an EMBL/GenBank/DDBJ whole genome shotgun (WGS) entry which is preliminary data.</text>
</comment>
<dbReference type="Gene3D" id="2.160.20.10">
    <property type="entry name" value="Single-stranded right-handed beta-helix, Pectin lyase-like"/>
    <property type="match status" value="1"/>
</dbReference>
<evidence type="ECO:0000313" key="4">
    <source>
        <dbReference type="Proteomes" id="UP000315217"/>
    </source>
</evidence>
<evidence type="ECO:0000313" key="3">
    <source>
        <dbReference type="EMBL" id="TMJ13496.1"/>
    </source>
</evidence>
<dbReference type="EMBL" id="VBAJ01000235">
    <property type="protein sequence ID" value="TMJ06121.1"/>
    <property type="molecule type" value="Genomic_DNA"/>
</dbReference>
<sequence>MRMTRLLLLSLLAVMACGVPLRAPAAALGATAPSLPRVVRVPSGGDLQAALDAAQPGDFIELPAGATFVGNFTLASRPGTGWVVVYSSAFWRLPPPGVLLQPAQATLMPKIISPNALPAIRTAAGAHHYMFVGIEVTTSSADGLNLIHLESPAQTSVDQVPTDIVFYRCYIHGSASGNIRRGIVLNGARLAVIGSYLSDFHDRDADSQAIAGWNGPGPFTIIGNYLEAAGENVMFGGADPTIPGLVPADIEVRGNRFAKPLSWKADEPDYAGIPWVVKNLFELKNARRVRVEGNSFEYSWFDQQPGFAILFTVRNQDGGAPWSVVEDVAFVNNVVRHTANGIHLLGWDNNYPSEQTKRILIQNNLFDDVGGPRWGGLGRLFQLIDGAADVVIDHNTAFQTDSVIAAAGRAHIGFVFTNNIAPHNLYGVGGDNTYGNPMLTLDTYFPFAVFARNVLVGGNAAQYPPDNFFPASLDDVGFVNAAAGDYRLASTSPYANMGTDGRDIGVDVGALVGALLQWWGP</sequence>
<protein>
    <recommendedName>
        <fullName evidence="6">Right-handed parallel beta-helix repeat-containing protein</fullName>
    </recommendedName>
</protein>
<evidence type="ECO:0000313" key="2">
    <source>
        <dbReference type="EMBL" id="TMJ06121.1"/>
    </source>
</evidence>
<gene>
    <name evidence="3" type="ORF">E6G98_00135</name>
    <name evidence="2" type="ORF">E6G99_09105</name>
</gene>
<reference evidence="4 5" key="1">
    <citation type="journal article" date="2019" name="Nat. Microbiol.">
        <title>Mediterranean grassland soil C-N compound turnover is dependent on rainfall and depth, and is mediated by genomically divergent microorganisms.</title>
        <authorList>
            <person name="Diamond S."/>
            <person name="Andeer P.F."/>
            <person name="Li Z."/>
            <person name="Crits-Christoph A."/>
            <person name="Burstein D."/>
            <person name="Anantharaman K."/>
            <person name="Lane K.R."/>
            <person name="Thomas B.C."/>
            <person name="Pan C."/>
            <person name="Northen T.R."/>
            <person name="Banfield J.F."/>
        </authorList>
    </citation>
    <scope>NUCLEOTIDE SEQUENCE [LARGE SCALE GENOMIC DNA]</scope>
    <source>
        <strain evidence="3">NP_1</strain>
        <strain evidence="2">NP_2</strain>
    </source>
</reference>
<dbReference type="AlphaFoldDB" id="A0A537LZS0"/>
<accession>A0A537LZS0</accession>
<dbReference type="InterPro" id="IPR012334">
    <property type="entry name" value="Pectin_lyas_fold"/>
</dbReference>
<feature type="chain" id="PRO_5036134966" description="Right-handed parallel beta-helix repeat-containing protein" evidence="1">
    <location>
        <begin position="26"/>
        <end position="521"/>
    </location>
</feature>
<evidence type="ECO:0008006" key="6">
    <source>
        <dbReference type="Google" id="ProtNLM"/>
    </source>
</evidence>
<dbReference type="InterPro" id="IPR011050">
    <property type="entry name" value="Pectin_lyase_fold/virulence"/>
</dbReference>
<dbReference type="EMBL" id="VBAI01000006">
    <property type="protein sequence ID" value="TMJ13496.1"/>
    <property type="molecule type" value="Genomic_DNA"/>
</dbReference>
<dbReference type="Proteomes" id="UP000315217">
    <property type="component" value="Unassembled WGS sequence"/>
</dbReference>
<dbReference type="SUPFAM" id="SSF51126">
    <property type="entry name" value="Pectin lyase-like"/>
    <property type="match status" value="1"/>
</dbReference>
<name>A0A537LZS0_9BACT</name>
<organism evidence="3 4">
    <name type="scientific">Candidatus Segetimicrobium genomatis</name>
    <dbReference type="NCBI Taxonomy" id="2569760"/>
    <lineage>
        <taxon>Bacteria</taxon>
        <taxon>Bacillati</taxon>
        <taxon>Candidatus Sysuimicrobiota</taxon>
        <taxon>Candidatus Sysuimicrobiia</taxon>
        <taxon>Candidatus Sysuimicrobiales</taxon>
        <taxon>Candidatus Segetimicrobiaceae</taxon>
        <taxon>Candidatus Segetimicrobium</taxon>
    </lineage>
</organism>